<evidence type="ECO:0000313" key="4">
    <source>
        <dbReference type="Proteomes" id="UP000198287"/>
    </source>
</evidence>
<accession>A0A226DUL4</accession>
<evidence type="ECO:0000256" key="1">
    <source>
        <dbReference type="ARBA" id="ARBA00022837"/>
    </source>
</evidence>
<name>A0A226DUL4_FOLCA</name>
<evidence type="ECO:0000313" key="3">
    <source>
        <dbReference type="EMBL" id="OXA48387.1"/>
    </source>
</evidence>
<dbReference type="SUPFAM" id="SSF47473">
    <property type="entry name" value="EF-hand"/>
    <property type="match status" value="1"/>
</dbReference>
<comment type="caution">
    <text evidence="3">The sequence shown here is derived from an EMBL/GenBank/DDBJ whole genome shotgun (WGS) entry which is preliminary data.</text>
</comment>
<dbReference type="InterPro" id="IPR018247">
    <property type="entry name" value="EF_Hand_1_Ca_BS"/>
</dbReference>
<evidence type="ECO:0000259" key="2">
    <source>
        <dbReference type="PROSITE" id="PS50222"/>
    </source>
</evidence>
<dbReference type="PROSITE" id="PS00018">
    <property type="entry name" value="EF_HAND_1"/>
    <property type="match status" value="1"/>
</dbReference>
<dbReference type="OrthoDB" id="6480673at2759"/>
<proteinExistence type="predicted"/>
<protein>
    <submittedName>
        <fullName evidence="3">Putative calcium-binding protein CML20</fullName>
    </submittedName>
</protein>
<dbReference type="CDD" id="cd00051">
    <property type="entry name" value="EFh"/>
    <property type="match status" value="1"/>
</dbReference>
<keyword evidence="4" id="KW-1185">Reference proteome</keyword>
<organism evidence="3 4">
    <name type="scientific">Folsomia candida</name>
    <name type="common">Springtail</name>
    <dbReference type="NCBI Taxonomy" id="158441"/>
    <lineage>
        <taxon>Eukaryota</taxon>
        <taxon>Metazoa</taxon>
        <taxon>Ecdysozoa</taxon>
        <taxon>Arthropoda</taxon>
        <taxon>Hexapoda</taxon>
        <taxon>Collembola</taxon>
        <taxon>Entomobryomorpha</taxon>
        <taxon>Isotomoidea</taxon>
        <taxon>Isotomidae</taxon>
        <taxon>Proisotominae</taxon>
        <taxon>Folsomia</taxon>
    </lineage>
</organism>
<dbReference type="InterPro" id="IPR002048">
    <property type="entry name" value="EF_hand_dom"/>
</dbReference>
<dbReference type="Gene3D" id="1.10.238.10">
    <property type="entry name" value="EF-hand"/>
    <property type="match status" value="1"/>
</dbReference>
<sequence>MTWERNNYFSAVHFQLPERSVFSFKEVSTEIYTVLLKVRKEMPSNNHKYEAAEVEAAFQKMSTYNPTEKCIKVSDFEEMLVKTLNYASTPEQVATYKAMWAGPFGGVIPLEVFAPIMGAVSDDVELMRIFITAIDKDKNGFIDADEFKTVVLVLLIHNPNFPKVDYDKFVVEADTDHDGRISIDEAVVWFAKQAGRML</sequence>
<dbReference type="SMART" id="SM00054">
    <property type="entry name" value="EFh"/>
    <property type="match status" value="2"/>
</dbReference>
<dbReference type="AlphaFoldDB" id="A0A226DUL4"/>
<dbReference type="PROSITE" id="PS50222">
    <property type="entry name" value="EF_HAND_2"/>
    <property type="match status" value="2"/>
</dbReference>
<dbReference type="Proteomes" id="UP000198287">
    <property type="component" value="Unassembled WGS sequence"/>
</dbReference>
<reference evidence="3 4" key="1">
    <citation type="submission" date="2015-12" db="EMBL/GenBank/DDBJ databases">
        <title>The genome of Folsomia candida.</title>
        <authorList>
            <person name="Faddeeva A."/>
            <person name="Derks M.F."/>
            <person name="Anvar Y."/>
            <person name="Smit S."/>
            <person name="Van Straalen N."/>
            <person name="Roelofs D."/>
        </authorList>
    </citation>
    <scope>NUCLEOTIDE SEQUENCE [LARGE SCALE GENOMIC DNA]</scope>
    <source>
        <strain evidence="3 4">VU population</strain>
        <tissue evidence="3">Whole body</tissue>
    </source>
</reference>
<dbReference type="PRINTS" id="PR01697">
    <property type="entry name" value="PARVALBUMIN"/>
</dbReference>
<dbReference type="EMBL" id="LNIX01000012">
    <property type="protein sequence ID" value="OXA48387.1"/>
    <property type="molecule type" value="Genomic_DNA"/>
</dbReference>
<gene>
    <name evidence="3" type="ORF">Fcan01_17386</name>
</gene>
<dbReference type="GO" id="GO:0005509">
    <property type="term" value="F:calcium ion binding"/>
    <property type="evidence" value="ECO:0007669"/>
    <property type="project" value="InterPro"/>
</dbReference>
<feature type="domain" description="EF-hand" evidence="2">
    <location>
        <begin position="161"/>
        <end position="196"/>
    </location>
</feature>
<dbReference type="InterPro" id="IPR011992">
    <property type="entry name" value="EF-hand-dom_pair"/>
</dbReference>
<feature type="domain" description="EF-hand" evidence="2">
    <location>
        <begin position="122"/>
        <end position="157"/>
    </location>
</feature>
<keyword evidence="1" id="KW-0106">Calcium</keyword>
<dbReference type="Pfam" id="PF13499">
    <property type="entry name" value="EF-hand_7"/>
    <property type="match status" value="1"/>
</dbReference>